<accession>A0A9J8C8V7</accession>
<dbReference type="InterPro" id="IPR000742">
    <property type="entry name" value="EGF"/>
</dbReference>
<dbReference type="InterPro" id="IPR018097">
    <property type="entry name" value="EGF_Ca-bd_CS"/>
</dbReference>
<dbReference type="PANTHER" id="PTHR14002:SF22">
    <property type="entry name" value="UROMODULIN-LIKE 1"/>
    <property type="match status" value="1"/>
</dbReference>
<evidence type="ECO:0000259" key="10">
    <source>
        <dbReference type="PROSITE" id="PS51390"/>
    </source>
</evidence>
<dbReference type="CDD" id="cd00054">
    <property type="entry name" value="EGF_CA"/>
    <property type="match status" value="1"/>
</dbReference>
<dbReference type="InterPro" id="IPR008197">
    <property type="entry name" value="WAP_dom"/>
</dbReference>
<dbReference type="InterPro" id="IPR001881">
    <property type="entry name" value="EGF-like_Ca-bd_dom"/>
</dbReference>
<keyword evidence="1" id="KW-0732">Signal</keyword>
<dbReference type="InterPro" id="IPR011489">
    <property type="entry name" value="EMI_domain"/>
</dbReference>
<protein>
    <submittedName>
        <fullName evidence="11">Uromodulin-like 1</fullName>
    </submittedName>
</protein>
<dbReference type="PROSITE" id="PS51041">
    <property type="entry name" value="EMI"/>
    <property type="match status" value="1"/>
</dbReference>
<dbReference type="SUPFAM" id="SSF57256">
    <property type="entry name" value="Elafin-like"/>
    <property type="match status" value="1"/>
</dbReference>
<dbReference type="GO" id="GO:0005509">
    <property type="term" value="F:calcium ion binding"/>
    <property type="evidence" value="ECO:0007669"/>
    <property type="project" value="InterPro"/>
</dbReference>
<feature type="domain" description="SEA" evidence="6">
    <location>
        <begin position="366"/>
        <end position="478"/>
    </location>
</feature>
<dbReference type="Gene3D" id="2.60.40.3210">
    <property type="entry name" value="Zona pellucida, ZP-N domain"/>
    <property type="match status" value="1"/>
</dbReference>
<evidence type="ECO:0000256" key="1">
    <source>
        <dbReference type="ARBA" id="ARBA00022729"/>
    </source>
</evidence>
<keyword evidence="2" id="KW-1015">Disulfide bond</keyword>
<evidence type="ECO:0000259" key="6">
    <source>
        <dbReference type="PROSITE" id="PS50024"/>
    </source>
</evidence>
<dbReference type="InterPro" id="IPR042235">
    <property type="entry name" value="ZP-C_dom"/>
</dbReference>
<dbReference type="SMART" id="SM00179">
    <property type="entry name" value="EGF_CA"/>
    <property type="match status" value="1"/>
</dbReference>
<dbReference type="PANTHER" id="PTHR14002">
    <property type="entry name" value="ENDOGLIN/TGF-BETA RECEPTOR TYPE III"/>
    <property type="match status" value="1"/>
</dbReference>
<dbReference type="Gene3D" id="2.10.25.10">
    <property type="entry name" value="Laminin"/>
    <property type="match status" value="1"/>
</dbReference>
<evidence type="ECO:0000256" key="4">
    <source>
        <dbReference type="SAM" id="MobiDB-lite"/>
    </source>
</evidence>
<dbReference type="Ensembl" id="ENSCCRT00000153511.1">
    <property type="protein sequence ID" value="ENSCCRP00000161760.1"/>
    <property type="gene ID" value="ENSCCRG00000018376.2"/>
</dbReference>
<sequence length="947" mass="103338">MASGEKGYDRTLSGYHLCNMTESVSETHVISYPTSYTQRKPCGGWLPWTMCDVTVYKTEYRTQVLYMPKQVMKCCHGYEQVGSYCALSLNRSAEFTSKPGLCPPTRATGSLCNNSNSSGSVCNWDIDCPQWQKCCLIENTSPISQCSDPVPSVNRTWCFNVTITVKTTYELVTMNKGLFNHTRLLHSVVTGALGIDQISVHHIWSNSAGPFTTSSSLLVCSSKVILLEDISTKLYLLGIIEEVTNLVVQDNKTDGGQTSTFSTSTAETSSFSQTSSTCDYTPEIISILSYNVTASSFHVAWTTNIQTEVIFHLVLLNGSNEIQNCTVKSYNWTFIDLSPVVLHTVRVTPVACGKQGNPIEIKVRTDGQSLGATARLKGVNYTEALKDPTSDEYKKFCDNVINEILLYLSLETRALVTSGQVIIQITSLSSGSVIVNFSFIFQPGLNISSVSSALMGSLQNSSIYVVDSNSIYIADPDECFLDKADCSPWAYCNNTFGSYICGCWSGYTDLNPSRPGRSCAASPTTVTIHPTTNYPGEPSDSMGTTTSSTTMFGNQTMSSTASTTHLQHNTTTSSTSTATNEPTTVTTNSPTTTLAPTTQNSVKTTTSSHQRSNNPPHLISSVAVECIPGYVTIVLRQDVLHNHYIQENSLYLGKPECGLSGGNTSHVWLTTSWENCDTKLTHNGTHNLANVTLYNSVSNVSSVRLEIPVICSYPRGILISTGYAPSGYFDMINDPVAGSGSFQVTVRLLNGTIPLPDNYTLSPDDEIIVEVGVNTTISQIKVVIDKCWATSSSDSSEYPYYLFQDSGCLVTNPYTTVLQNGNDTVALLSVRIFKVVNLYVIYLHCQIQICVEIQDGTCRPACTKTSRSSNVAGVTKASVGPIKRIRPIQTDTSNTLQTVGFILLGVGVFLFSLAAIAGLVYHKRKIGNYNFRCKPQEQNFTYHVFDT</sequence>
<evidence type="ECO:0000259" key="9">
    <source>
        <dbReference type="PROSITE" id="PS51041"/>
    </source>
</evidence>
<dbReference type="PROSITE" id="PS51390">
    <property type="entry name" value="WAP"/>
    <property type="match status" value="1"/>
</dbReference>
<dbReference type="GO" id="GO:0005576">
    <property type="term" value="C:extracellular region"/>
    <property type="evidence" value="ECO:0007669"/>
    <property type="project" value="InterPro"/>
</dbReference>
<comment type="caution">
    <text evidence="3">Lacks conserved residue(s) required for the propagation of feature annotation.</text>
</comment>
<feature type="domain" description="WAP" evidence="10">
    <location>
        <begin position="95"/>
        <end position="150"/>
    </location>
</feature>
<feature type="region of interest" description="Disordered" evidence="4">
    <location>
        <begin position="557"/>
        <end position="616"/>
    </location>
</feature>
<dbReference type="Proteomes" id="UP001108240">
    <property type="component" value="Unplaced"/>
</dbReference>
<evidence type="ECO:0000256" key="2">
    <source>
        <dbReference type="ARBA" id="ARBA00023157"/>
    </source>
</evidence>
<feature type="domain" description="EMI" evidence="9">
    <location>
        <begin position="14"/>
        <end position="87"/>
    </location>
</feature>
<feature type="compositionally biased region" description="Low complexity" evidence="4">
    <location>
        <begin position="560"/>
        <end position="601"/>
    </location>
</feature>
<keyword evidence="12" id="KW-1185">Reference proteome</keyword>
<feature type="domain" description="EGF-like" evidence="7">
    <location>
        <begin position="475"/>
        <end position="513"/>
    </location>
</feature>
<evidence type="ECO:0000313" key="11">
    <source>
        <dbReference type="Ensembl" id="ENSCCRP00000161760.1"/>
    </source>
</evidence>
<keyword evidence="3" id="KW-0245">EGF-like domain</keyword>
<dbReference type="SMART" id="SM00241">
    <property type="entry name" value="ZP"/>
    <property type="match status" value="1"/>
</dbReference>
<dbReference type="Gene3D" id="4.10.75.10">
    <property type="entry name" value="Elafin-like"/>
    <property type="match status" value="1"/>
</dbReference>
<dbReference type="Gene3D" id="2.60.40.4100">
    <property type="entry name" value="Zona pellucida, ZP-C domain"/>
    <property type="match status" value="1"/>
</dbReference>
<evidence type="ECO:0000256" key="5">
    <source>
        <dbReference type="SAM" id="Phobius"/>
    </source>
</evidence>
<dbReference type="InterPro" id="IPR000152">
    <property type="entry name" value="EGF-type_Asp/Asn_hydroxyl_site"/>
</dbReference>
<dbReference type="InterPro" id="IPR036645">
    <property type="entry name" value="Elafin-like_sf"/>
</dbReference>
<keyword evidence="5" id="KW-0812">Transmembrane</keyword>
<dbReference type="InterPro" id="IPR000082">
    <property type="entry name" value="SEA_dom"/>
</dbReference>
<evidence type="ECO:0000313" key="12">
    <source>
        <dbReference type="Proteomes" id="UP001108240"/>
    </source>
</evidence>
<feature type="transmembrane region" description="Helical" evidence="5">
    <location>
        <begin position="899"/>
        <end position="921"/>
    </location>
</feature>
<dbReference type="PROSITE" id="PS50024">
    <property type="entry name" value="SEA"/>
    <property type="match status" value="1"/>
</dbReference>
<dbReference type="GO" id="GO:0071944">
    <property type="term" value="C:cell periphery"/>
    <property type="evidence" value="ECO:0007669"/>
    <property type="project" value="UniProtKB-ARBA"/>
</dbReference>
<evidence type="ECO:0000256" key="3">
    <source>
        <dbReference type="PROSITE-ProRule" id="PRU00076"/>
    </source>
</evidence>
<dbReference type="PROSITE" id="PS00010">
    <property type="entry name" value="ASX_HYDROXYL"/>
    <property type="match status" value="1"/>
</dbReference>
<feature type="compositionally biased region" description="Polar residues" evidence="4">
    <location>
        <begin position="602"/>
        <end position="615"/>
    </location>
</feature>
<dbReference type="GO" id="GO:0030414">
    <property type="term" value="F:peptidase inhibitor activity"/>
    <property type="evidence" value="ECO:0007669"/>
    <property type="project" value="InterPro"/>
</dbReference>
<feature type="domain" description="ZP" evidence="8">
    <location>
        <begin position="625"/>
        <end position="869"/>
    </location>
</feature>
<keyword evidence="5" id="KW-0472">Membrane</keyword>
<name>A0A9J8C8V7_CYPCA</name>
<dbReference type="GeneTree" id="ENSGT00940000159975"/>
<organism evidence="11 12">
    <name type="scientific">Cyprinus carpio carpio</name>
    <dbReference type="NCBI Taxonomy" id="630221"/>
    <lineage>
        <taxon>Eukaryota</taxon>
        <taxon>Metazoa</taxon>
        <taxon>Chordata</taxon>
        <taxon>Craniata</taxon>
        <taxon>Vertebrata</taxon>
        <taxon>Euteleostomi</taxon>
        <taxon>Actinopterygii</taxon>
        <taxon>Neopterygii</taxon>
        <taxon>Teleostei</taxon>
        <taxon>Ostariophysi</taxon>
        <taxon>Cypriniformes</taxon>
        <taxon>Cyprinidae</taxon>
        <taxon>Cyprininae</taxon>
        <taxon>Cyprinus</taxon>
    </lineage>
</organism>
<dbReference type="PROSITE" id="PS51034">
    <property type="entry name" value="ZP_2"/>
    <property type="match status" value="1"/>
</dbReference>
<dbReference type="PROSITE" id="PS01187">
    <property type="entry name" value="EGF_CA"/>
    <property type="match status" value="1"/>
</dbReference>
<dbReference type="Pfam" id="PF00100">
    <property type="entry name" value="Zona_pellucida"/>
    <property type="match status" value="1"/>
</dbReference>
<dbReference type="InterPro" id="IPR055355">
    <property type="entry name" value="ZP-C"/>
</dbReference>
<dbReference type="SUPFAM" id="SSF57196">
    <property type="entry name" value="EGF/Laminin"/>
    <property type="match status" value="1"/>
</dbReference>
<dbReference type="PROSITE" id="PS50026">
    <property type="entry name" value="EGF_3"/>
    <property type="match status" value="1"/>
</dbReference>
<keyword evidence="5" id="KW-1133">Transmembrane helix</keyword>
<dbReference type="InterPro" id="IPR001507">
    <property type="entry name" value="ZP_dom"/>
</dbReference>
<evidence type="ECO:0000259" key="8">
    <source>
        <dbReference type="PROSITE" id="PS51034"/>
    </source>
</evidence>
<evidence type="ECO:0000259" key="7">
    <source>
        <dbReference type="PROSITE" id="PS50026"/>
    </source>
</evidence>
<proteinExistence type="predicted"/>
<dbReference type="AlphaFoldDB" id="A0A9J8C8V7"/>
<reference evidence="11" key="2">
    <citation type="submission" date="2025-09" db="UniProtKB">
        <authorList>
            <consortium name="Ensembl"/>
        </authorList>
    </citation>
    <scope>IDENTIFICATION</scope>
</reference>
<reference evidence="11" key="1">
    <citation type="submission" date="2025-08" db="UniProtKB">
        <authorList>
            <consortium name="Ensembl"/>
        </authorList>
    </citation>
    <scope>IDENTIFICATION</scope>
</reference>